<sequence length="205" mass="22564">MTATYTFDIFSSLDGFGSYNSRGDWGGYWGKQGPELLDHRLALYGAEQRMVFGANTYRAFARMLASSTEESEVRDPWVTRMRDLPATVVSTTLEGPLDWPDATLVSGDAVDLVARLKEESEVPLRSHGSLSLNRALMAAGLVDRVQVTIFPVITGQTGVDPIFQGAADFDLELIESRTLDGNTQELICRPTLHVPTPKSWQPGQL</sequence>
<protein>
    <submittedName>
        <fullName evidence="2">Dihydrofolate reductase</fullName>
    </submittedName>
</protein>
<dbReference type="Gene3D" id="3.40.430.10">
    <property type="entry name" value="Dihydrofolate Reductase, subunit A"/>
    <property type="match status" value="1"/>
</dbReference>
<evidence type="ECO:0000313" key="2">
    <source>
        <dbReference type="EMBL" id="TCO15458.1"/>
    </source>
</evidence>
<feature type="domain" description="Bacterial bifunctional deaminase-reductase C-terminal" evidence="1">
    <location>
        <begin position="6"/>
        <end position="180"/>
    </location>
</feature>
<dbReference type="Pfam" id="PF01872">
    <property type="entry name" value="RibD_C"/>
    <property type="match status" value="1"/>
</dbReference>
<proteinExistence type="predicted"/>
<dbReference type="InterPro" id="IPR002734">
    <property type="entry name" value="RibDG_C"/>
</dbReference>
<keyword evidence="3" id="KW-1185">Reference proteome</keyword>
<evidence type="ECO:0000313" key="3">
    <source>
        <dbReference type="Proteomes" id="UP000295818"/>
    </source>
</evidence>
<dbReference type="RefSeq" id="WP_132193365.1">
    <property type="nucleotide sequence ID" value="NZ_SLWM01000018.1"/>
</dbReference>
<organism evidence="2 3">
    <name type="scientific">Kribbella orskensis</name>
    <dbReference type="NCBI Taxonomy" id="2512216"/>
    <lineage>
        <taxon>Bacteria</taxon>
        <taxon>Bacillati</taxon>
        <taxon>Actinomycetota</taxon>
        <taxon>Actinomycetes</taxon>
        <taxon>Propionibacteriales</taxon>
        <taxon>Kribbellaceae</taxon>
        <taxon>Kribbella</taxon>
    </lineage>
</organism>
<dbReference type="InterPro" id="IPR024072">
    <property type="entry name" value="DHFR-like_dom_sf"/>
</dbReference>
<dbReference type="EMBL" id="SLWM01000018">
    <property type="protein sequence ID" value="TCO15458.1"/>
    <property type="molecule type" value="Genomic_DNA"/>
</dbReference>
<accession>A0ABY2BEP0</accession>
<dbReference type="SUPFAM" id="SSF53597">
    <property type="entry name" value="Dihydrofolate reductase-like"/>
    <property type="match status" value="1"/>
</dbReference>
<dbReference type="Proteomes" id="UP000295818">
    <property type="component" value="Unassembled WGS sequence"/>
</dbReference>
<reference evidence="2 3" key="1">
    <citation type="journal article" date="2015" name="Stand. Genomic Sci.">
        <title>Genomic Encyclopedia of Bacterial and Archaeal Type Strains, Phase III: the genomes of soil and plant-associated and newly described type strains.</title>
        <authorList>
            <person name="Whitman W.B."/>
            <person name="Woyke T."/>
            <person name="Klenk H.P."/>
            <person name="Zhou Y."/>
            <person name="Lilburn T.G."/>
            <person name="Beck B.J."/>
            <person name="De Vos P."/>
            <person name="Vandamme P."/>
            <person name="Eisen J.A."/>
            <person name="Garrity G."/>
            <person name="Hugenholtz P."/>
            <person name="Kyrpides N.C."/>
        </authorList>
    </citation>
    <scope>NUCLEOTIDE SEQUENCE [LARGE SCALE GENOMIC DNA]</scope>
    <source>
        <strain evidence="2 3">VKM Ac-2538</strain>
    </source>
</reference>
<name>A0ABY2BEP0_9ACTN</name>
<evidence type="ECO:0000259" key="1">
    <source>
        <dbReference type="Pfam" id="PF01872"/>
    </source>
</evidence>
<comment type="caution">
    <text evidence="2">The sequence shown here is derived from an EMBL/GenBank/DDBJ whole genome shotgun (WGS) entry which is preliminary data.</text>
</comment>
<gene>
    <name evidence="2" type="ORF">EV644_1182</name>
</gene>